<evidence type="ECO:0000256" key="4">
    <source>
        <dbReference type="ARBA" id="ARBA00023125"/>
    </source>
</evidence>
<comment type="caution">
    <text evidence="9">The sequence shown here is derived from an EMBL/GenBank/DDBJ whole genome shotgun (WGS) entry which is preliminary data.</text>
</comment>
<dbReference type="GO" id="GO:0000976">
    <property type="term" value="F:transcription cis-regulatory region binding"/>
    <property type="evidence" value="ECO:0007669"/>
    <property type="project" value="UniProtKB-ARBA"/>
</dbReference>
<dbReference type="InterPro" id="IPR017930">
    <property type="entry name" value="Myb_dom"/>
</dbReference>
<keyword evidence="4" id="KW-0238">DNA-binding</keyword>
<feature type="domain" description="HTH myb-type" evidence="8">
    <location>
        <begin position="63"/>
        <end position="117"/>
    </location>
</feature>
<feature type="domain" description="HTH myb-type" evidence="8">
    <location>
        <begin position="10"/>
        <end position="62"/>
    </location>
</feature>
<accession>A0AA38FI87</accession>
<keyword evidence="6" id="KW-0539">Nucleus</keyword>
<keyword evidence="2" id="KW-0677">Repeat</keyword>
<dbReference type="Proteomes" id="UP000824469">
    <property type="component" value="Unassembled WGS sequence"/>
</dbReference>
<dbReference type="InterPro" id="IPR001005">
    <property type="entry name" value="SANT/Myb"/>
</dbReference>
<gene>
    <name evidence="9" type="ORF">KI387_008357</name>
</gene>
<dbReference type="PANTHER" id="PTHR47994:SF5">
    <property type="entry name" value="F14D16.11-RELATED"/>
    <property type="match status" value="1"/>
</dbReference>
<dbReference type="GO" id="GO:0005634">
    <property type="term" value="C:nucleus"/>
    <property type="evidence" value="ECO:0007669"/>
    <property type="project" value="UniProtKB-SubCell"/>
</dbReference>
<keyword evidence="3" id="KW-0805">Transcription regulation</keyword>
<comment type="subcellular location">
    <subcellularLocation>
        <location evidence="1">Nucleus</location>
    </subcellularLocation>
</comment>
<name>A0AA38FI87_TAXCH</name>
<dbReference type="Gene3D" id="1.10.10.60">
    <property type="entry name" value="Homeodomain-like"/>
    <property type="match status" value="2"/>
</dbReference>
<dbReference type="InterPro" id="IPR009057">
    <property type="entry name" value="Homeodomain-like_sf"/>
</dbReference>
<dbReference type="FunFam" id="1.10.10.60:FF:000394">
    <property type="entry name" value="MYB transcription factor"/>
    <property type="match status" value="1"/>
</dbReference>
<evidence type="ECO:0000259" key="8">
    <source>
        <dbReference type="PROSITE" id="PS51294"/>
    </source>
</evidence>
<evidence type="ECO:0000313" key="10">
    <source>
        <dbReference type="Proteomes" id="UP000824469"/>
    </source>
</evidence>
<keyword evidence="10" id="KW-1185">Reference proteome</keyword>
<evidence type="ECO:0000256" key="5">
    <source>
        <dbReference type="ARBA" id="ARBA00023163"/>
    </source>
</evidence>
<dbReference type="EMBL" id="JAHRHJ020000008">
    <property type="protein sequence ID" value="KAH9303953.1"/>
    <property type="molecule type" value="Genomic_DNA"/>
</dbReference>
<dbReference type="PROSITE" id="PS50090">
    <property type="entry name" value="MYB_LIKE"/>
    <property type="match status" value="2"/>
</dbReference>
<dbReference type="GO" id="GO:0051707">
    <property type="term" value="P:response to other organism"/>
    <property type="evidence" value="ECO:0007669"/>
    <property type="project" value="UniProtKB-ARBA"/>
</dbReference>
<evidence type="ECO:0000256" key="6">
    <source>
        <dbReference type="ARBA" id="ARBA00023242"/>
    </source>
</evidence>
<dbReference type="SMART" id="SM00717">
    <property type="entry name" value="SANT"/>
    <property type="match status" value="2"/>
</dbReference>
<dbReference type="AlphaFoldDB" id="A0AA38FI87"/>
<evidence type="ECO:0000256" key="3">
    <source>
        <dbReference type="ARBA" id="ARBA00023015"/>
    </source>
</evidence>
<protein>
    <submittedName>
        <fullName evidence="9">Uncharacterized protein</fullName>
    </submittedName>
</protein>
<evidence type="ECO:0000256" key="1">
    <source>
        <dbReference type="ARBA" id="ARBA00004123"/>
    </source>
</evidence>
<feature type="domain" description="Myb-like" evidence="7">
    <location>
        <begin position="10"/>
        <end position="62"/>
    </location>
</feature>
<sequence>MGRTPCCEKNSGLKKGPWTPDEDQKLVEYIKRHGHGSWRALPKRAGLLRCGKSCRLRWTNYLRPDIKRGKFSIEEEHTIIELHAALGNKWSTIAGHLPGRTDNEIKNYWNTHLKKRLMQMGIDPVTHKPRADLLGLSNVPSLYNGFSLTQEQQWENARLAEYLRQALFMADDKGTHAPTDLLIRSNDQYNLQKSMSSSTWVHQQQGMAMDFKVLPPNLEQFLQSQTNECASNIRKLEELLHQSQTVGYCPSNNLNPIGYINNDEYGGSNIADFVSPCSMDGLQMKAQPPQMLRNDNMFLHNQGDHDINGGNNNILNVEDLKPKVSFDESNLSTTMWADQEDPLQLMPPPTFSTSNSNIYNQPELIPFINTSTESSSMVNNNSYVDPVVSKAQLVNNSEPGKEFWSIVLKAVGTTQAPNIISA</sequence>
<dbReference type="Pfam" id="PF00249">
    <property type="entry name" value="Myb_DNA-binding"/>
    <property type="match status" value="2"/>
</dbReference>
<feature type="domain" description="Myb-like" evidence="7">
    <location>
        <begin position="63"/>
        <end position="113"/>
    </location>
</feature>
<evidence type="ECO:0000313" key="9">
    <source>
        <dbReference type="EMBL" id="KAH9303953.1"/>
    </source>
</evidence>
<proteinExistence type="predicted"/>
<organism evidence="9 10">
    <name type="scientific">Taxus chinensis</name>
    <name type="common">Chinese yew</name>
    <name type="synonym">Taxus wallichiana var. chinensis</name>
    <dbReference type="NCBI Taxonomy" id="29808"/>
    <lineage>
        <taxon>Eukaryota</taxon>
        <taxon>Viridiplantae</taxon>
        <taxon>Streptophyta</taxon>
        <taxon>Embryophyta</taxon>
        <taxon>Tracheophyta</taxon>
        <taxon>Spermatophyta</taxon>
        <taxon>Pinopsida</taxon>
        <taxon>Pinidae</taxon>
        <taxon>Conifers II</taxon>
        <taxon>Cupressales</taxon>
        <taxon>Taxaceae</taxon>
        <taxon>Taxus</taxon>
    </lineage>
</organism>
<keyword evidence="5" id="KW-0804">Transcription</keyword>
<dbReference type="PANTHER" id="PTHR47994">
    <property type="entry name" value="F14D16.11-RELATED"/>
    <property type="match status" value="1"/>
</dbReference>
<evidence type="ECO:0000256" key="2">
    <source>
        <dbReference type="ARBA" id="ARBA00022737"/>
    </source>
</evidence>
<dbReference type="FunFam" id="1.10.10.60:FF:000001">
    <property type="entry name" value="MYB-related transcription factor"/>
    <property type="match status" value="1"/>
</dbReference>
<dbReference type="CDD" id="cd00167">
    <property type="entry name" value="SANT"/>
    <property type="match status" value="2"/>
</dbReference>
<dbReference type="PROSITE" id="PS51294">
    <property type="entry name" value="HTH_MYB"/>
    <property type="match status" value="2"/>
</dbReference>
<dbReference type="InterPro" id="IPR015495">
    <property type="entry name" value="Myb_TF_plants"/>
</dbReference>
<evidence type="ECO:0000259" key="7">
    <source>
        <dbReference type="PROSITE" id="PS50090"/>
    </source>
</evidence>
<reference evidence="9 10" key="1">
    <citation type="journal article" date="2021" name="Nat. Plants">
        <title>The Taxus genome provides insights into paclitaxel biosynthesis.</title>
        <authorList>
            <person name="Xiong X."/>
            <person name="Gou J."/>
            <person name="Liao Q."/>
            <person name="Li Y."/>
            <person name="Zhou Q."/>
            <person name="Bi G."/>
            <person name="Li C."/>
            <person name="Du R."/>
            <person name="Wang X."/>
            <person name="Sun T."/>
            <person name="Guo L."/>
            <person name="Liang H."/>
            <person name="Lu P."/>
            <person name="Wu Y."/>
            <person name="Zhang Z."/>
            <person name="Ro D.K."/>
            <person name="Shang Y."/>
            <person name="Huang S."/>
            <person name="Yan J."/>
        </authorList>
    </citation>
    <scope>NUCLEOTIDE SEQUENCE [LARGE SCALE GENOMIC DNA]</scope>
    <source>
        <strain evidence="9">Ta-2019</strain>
    </source>
</reference>
<dbReference type="SUPFAM" id="SSF46689">
    <property type="entry name" value="Homeodomain-like"/>
    <property type="match status" value="1"/>
</dbReference>